<gene>
    <name evidence="1" type="ORF">M5X12_01055</name>
</gene>
<keyword evidence="2" id="KW-1185">Reference proteome</keyword>
<dbReference type="InterPro" id="IPR046726">
    <property type="entry name" value="DUF6618"/>
</dbReference>
<dbReference type="Proteomes" id="UP001527181">
    <property type="component" value="Unassembled WGS sequence"/>
</dbReference>
<evidence type="ECO:0008006" key="3">
    <source>
        <dbReference type="Google" id="ProtNLM"/>
    </source>
</evidence>
<protein>
    <recommendedName>
        <fullName evidence="3">Phage protein</fullName>
    </recommendedName>
</protein>
<proteinExistence type="predicted"/>
<name>A0ABT4GR29_PAEAL</name>
<dbReference type="Pfam" id="PF20323">
    <property type="entry name" value="DUF6618"/>
    <property type="match status" value="1"/>
</dbReference>
<accession>A0ABT4GR29</accession>
<dbReference type="RefSeq" id="WP_268594671.1">
    <property type="nucleotide sequence ID" value="NZ_JAMDLX010000105.1"/>
</dbReference>
<dbReference type="EMBL" id="JAMDNP010000002">
    <property type="protein sequence ID" value="MCY9759152.1"/>
    <property type="molecule type" value="Genomic_DNA"/>
</dbReference>
<reference evidence="1 2" key="1">
    <citation type="submission" date="2022-05" db="EMBL/GenBank/DDBJ databases">
        <title>Genome Sequencing of Bee-Associated Microbes.</title>
        <authorList>
            <person name="Dunlap C."/>
        </authorList>
    </citation>
    <scope>NUCLEOTIDE SEQUENCE [LARGE SCALE GENOMIC DNA]</scope>
    <source>
        <strain evidence="1 2">NRRL B-04010</strain>
    </source>
</reference>
<organism evidence="1 2">
    <name type="scientific">Paenibacillus alvei</name>
    <name type="common">Bacillus alvei</name>
    <dbReference type="NCBI Taxonomy" id="44250"/>
    <lineage>
        <taxon>Bacteria</taxon>
        <taxon>Bacillati</taxon>
        <taxon>Bacillota</taxon>
        <taxon>Bacilli</taxon>
        <taxon>Bacillales</taxon>
        <taxon>Paenibacillaceae</taxon>
        <taxon>Paenibacillus</taxon>
    </lineage>
</organism>
<comment type="caution">
    <text evidence="1">The sequence shown here is derived from an EMBL/GenBank/DDBJ whole genome shotgun (WGS) entry which is preliminary data.</text>
</comment>
<sequence length="127" mass="14089">MIFKVNDGKEQWNVEVKNAKNFGSHYELRLSARGSGITVFFGHASYGQWFIAVPDWEASVVVGNLQDTYYAAEKLGRAMESEIDGWSVAAALIAYAKQEGINEVDGHQEVLDEMKAAGYVIIDPEDN</sequence>
<evidence type="ECO:0000313" key="2">
    <source>
        <dbReference type="Proteomes" id="UP001527181"/>
    </source>
</evidence>
<evidence type="ECO:0000313" key="1">
    <source>
        <dbReference type="EMBL" id="MCY9759152.1"/>
    </source>
</evidence>